<protein>
    <submittedName>
        <fullName evidence="6">Polar amino acid transport system substrate-binding protein</fullName>
    </submittedName>
</protein>
<evidence type="ECO:0000313" key="6">
    <source>
        <dbReference type="EMBL" id="MDR6413133.1"/>
    </source>
</evidence>
<evidence type="ECO:0000256" key="4">
    <source>
        <dbReference type="RuleBase" id="RU003744"/>
    </source>
</evidence>
<sequence length="365" mass="39063">MTLDRGSRYANLLRLRANICARWDKYAEFLLSTLALVRCNKAYMVWAIDICRSGSSGMYTNLVDHGHGVLCAGGLARRWRELVLGAVSLLALLISDHAQAAAPAPAECAALQAKYPQFKGKTLINAINPHTPGYEALDPNDPSKYIGFDIDLGDAIGNCLGFKMTYKPVSFAALLTTLQSGQADIVISDIYATEERAKAADFITYSKVFDGVLVAKGNPKKISGINTSMCGTTAAENTGYVEVPLIQNLAPACKAASKSEAAVQLYDNNANAIQAILSGRADTYINDVNTVDQAVKAYRNQLEKASAVTLPYSIGIAVPKTNPAMRAAVMAALVAIQKAGIQTDLLKKWSLGVENLETPKLIASN</sequence>
<dbReference type="Gene3D" id="3.40.190.10">
    <property type="entry name" value="Periplasmic binding protein-like II"/>
    <property type="match status" value="2"/>
</dbReference>
<dbReference type="EMBL" id="JAVDRP010000034">
    <property type="protein sequence ID" value="MDR6413133.1"/>
    <property type="molecule type" value="Genomic_DNA"/>
</dbReference>
<dbReference type="SMART" id="SM00062">
    <property type="entry name" value="PBPb"/>
    <property type="match status" value="1"/>
</dbReference>
<evidence type="ECO:0000313" key="7">
    <source>
        <dbReference type="Proteomes" id="UP001264340"/>
    </source>
</evidence>
<dbReference type="Proteomes" id="UP001264340">
    <property type="component" value="Unassembled WGS sequence"/>
</dbReference>
<keyword evidence="7" id="KW-1185">Reference proteome</keyword>
<dbReference type="InterPro" id="IPR018313">
    <property type="entry name" value="SBP_3_CS"/>
</dbReference>
<evidence type="ECO:0000259" key="5">
    <source>
        <dbReference type="SMART" id="SM00062"/>
    </source>
</evidence>
<feature type="domain" description="Solute-binding protein family 3/N-terminal" evidence="5">
    <location>
        <begin position="122"/>
        <end position="353"/>
    </location>
</feature>
<dbReference type="Pfam" id="PF00497">
    <property type="entry name" value="SBP_bac_3"/>
    <property type="match status" value="1"/>
</dbReference>
<dbReference type="PANTHER" id="PTHR35936:SF17">
    <property type="entry name" value="ARGININE-BINDING EXTRACELLULAR PROTEIN ARTP"/>
    <property type="match status" value="1"/>
</dbReference>
<comment type="similarity">
    <text evidence="2 4">Belongs to the bacterial solute-binding protein 3 family.</text>
</comment>
<organism evidence="6 7">
    <name type="scientific">Paraburkholderia terricola</name>
    <dbReference type="NCBI Taxonomy" id="169427"/>
    <lineage>
        <taxon>Bacteria</taxon>
        <taxon>Pseudomonadati</taxon>
        <taxon>Pseudomonadota</taxon>
        <taxon>Betaproteobacteria</taxon>
        <taxon>Burkholderiales</taxon>
        <taxon>Burkholderiaceae</taxon>
        <taxon>Paraburkholderia</taxon>
    </lineage>
</organism>
<proteinExistence type="inferred from homology"/>
<reference evidence="6 7" key="1">
    <citation type="submission" date="2023-07" db="EMBL/GenBank/DDBJ databases">
        <title>Sorghum-associated microbial communities from plants grown in Nebraska, USA.</title>
        <authorList>
            <person name="Schachtman D."/>
        </authorList>
    </citation>
    <scope>NUCLEOTIDE SEQUENCE [LARGE SCALE GENOMIC DNA]</scope>
    <source>
        <strain evidence="6 7">DS1316</strain>
    </source>
</reference>
<evidence type="ECO:0000256" key="1">
    <source>
        <dbReference type="ARBA" id="ARBA00004196"/>
    </source>
</evidence>
<name>A0ABU1M2A1_9BURK</name>
<dbReference type="InterPro" id="IPR001638">
    <property type="entry name" value="Solute-binding_3/MltF_N"/>
</dbReference>
<comment type="subcellular location">
    <subcellularLocation>
        <location evidence="1">Cell envelope</location>
    </subcellularLocation>
</comment>
<dbReference type="RefSeq" id="WP_310127585.1">
    <property type="nucleotide sequence ID" value="NZ_JAVDQV010000033.1"/>
</dbReference>
<accession>A0ABU1M2A1</accession>
<dbReference type="SUPFAM" id="SSF53850">
    <property type="entry name" value="Periplasmic binding protein-like II"/>
    <property type="match status" value="1"/>
</dbReference>
<comment type="caution">
    <text evidence="6">The sequence shown here is derived from an EMBL/GenBank/DDBJ whole genome shotgun (WGS) entry which is preliminary data.</text>
</comment>
<evidence type="ECO:0000256" key="2">
    <source>
        <dbReference type="ARBA" id="ARBA00010333"/>
    </source>
</evidence>
<dbReference type="CDD" id="cd01004">
    <property type="entry name" value="PBP2_MidA_like"/>
    <property type="match status" value="1"/>
</dbReference>
<gene>
    <name evidence="6" type="ORF">J2804_006570</name>
</gene>
<evidence type="ECO:0000256" key="3">
    <source>
        <dbReference type="ARBA" id="ARBA00022729"/>
    </source>
</evidence>
<keyword evidence="3" id="KW-0732">Signal</keyword>
<dbReference type="PANTHER" id="PTHR35936">
    <property type="entry name" value="MEMBRANE-BOUND LYTIC MUREIN TRANSGLYCOSYLASE F"/>
    <property type="match status" value="1"/>
</dbReference>
<dbReference type="PROSITE" id="PS01039">
    <property type="entry name" value="SBP_BACTERIAL_3"/>
    <property type="match status" value="1"/>
</dbReference>